<comment type="caution">
    <text evidence="1">The sequence shown here is derived from an EMBL/GenBank/DDBJ whole genome shotgun (WGS) entry which is preliminary data.</text>
</comment>
<dbReference type="Proteomes" id="UP000435112">
    <property type="component" value="Unassembled WGS sequence"/>
</dbReference>
<dbReference type="AlphaFoldDB" id="A0A6A3G5U1"/>
<gene>
    <name evidence="1" type="ORF">PR002_g32525</name>
</gene>
<name>A0A6A3G5U1_9STRA</name>
<organism evidence="1 2">
    <name type="scientific">Phytophthora rubi</name>
    <dbReference type="NCBI Taxonomy" id="129364"/>
    <lineage>
        <taxon>Eukaryota</taxon>
        <taxon>Sar</taxon>
        <taxon>Stramenopiles</taxon>
        <taxon>Oomycota</taxon>
        <taxon>Peronosporomycetes</taxon>
        <taxon>Peronosporales</taxon>
        <taxon>Peronosporaceae</taxon>
        <taxon>Phytophthora</taxon>
    </lineage>
</organism>
<protein>
    <submittedName>
        <fullName evidence="1">Uncharacterized protein</fullName>
    </submittedName>
</protein>
<proteinExistence type="predicted"/>
<reference evidence="1 2" key="1">
    <citation type="submission" date="2018-09" db="EMBL/GenBank/DDBJ databases">
        <title>Genomic investigation of the strawberry pathogen Phytophthora fragariae indicates pathogenicity is determined by transcriptional variation in three key races.</title>
        <authorList>
            <person name="Adams T.M."/>
            <person name="Armitage A.D."/>
            <person name="Sobczyk M.K."/>
            <person name="Bates H.J."/>
            <person name="Dunwell J.M."/>
            <person name="Nellist C.F."/>
            <person name="Harrison R.J."/>
        </authorList>
    </citation>
    <scope>NUCLEOTIDE SEQUENCE [LARGE SCALE GENOMIC DNA]</scope>
    <source>
        <strain evidence="1 2">SCRP324</strain>
    </source>
</reference>
<evidence type="ECO:0000313" key="1">
    <source>
        <dbReference type="EMBL" id="KAE8952959.1"/>
    </source>
</evidence>
<accession>A0A6A3G5U1</accession>
<evidence type="ECO:0000313" key="2">
    <source>
        <dbReference type="Proteomes" id="UP000435112"/>
    </source>
</evidence>
<dbReference type="EMBL" id="QXFU01011024">
    <property type="protein sequence ID" value="KAE8952959.1"/>
    <property type="molecule type" value="Genomic_DNA"/>
</dbReference>
<sequence length="57" mass="5987">MAKLAVSPVKMLKVLPPVLDKPAASAGADEVVAQDVVVQEVAVTEVARQVLAEYKTL</sequence>